<reference evidence="2" key="1">
    <citation type="submission" date="2016-06" db="EMBL/GenBank/DDBJ databases">
        <title>Parallel loss of symbiosis genes in relatives of nitrogen-fixing non-legume Parasponia.</title>
        <authorList>
            <person name="Van Velzen R."/>
            <person name="Holmer R."/>
            <person name="Bu F."/>
            <person name="Rutten L."/>
            <person name="Van Zeijl A."/>
            <person name="Liu W."/>
            <person name="Santuari L."/>
            <person name="Cao Q."/>
            <person name="Sharma T."/>
            <person name="Shen D."/>
            <person name="Roswanjaya Y."/>
            <person name="Wardhani T."/>
            <person name="Kalhor M.S."/>
            <person name="Jansen J."/>
            <person name="Van den Hoogen J."/>
            <person name="Gungor B."/>
            <person name="Hartog M."/>
            <person name="Hontelez J."/>
            <person name="Verver J."/>
            <person name="Yang W.-C."/>
            <person name="Schijlen E."/>
            <person name="Repin R."/>
            <person name="Schilthuizen M."/>
            <person name="Schranz E."/>
            <person name="Heidstra R."/>
            <person name="Miyata K."/>
            <person name="Fedorova E."/>
            <person name="Kohlen W."/>
            <person name="Bisseling T."/>
            <person name="Smit S."/>
            <person name="Geurts R."/>
        </authorList>
    </citation>
    <scope>NUCLEOTIDE SEQUENCE [LARGE SCALE GENOMIC DNA]</scope>
    <source>
        <strain evidence="2">cv. WU1-14</strain>
    </source>
</reference>
<evidence type="ECO:0000313" key="2">
    <source>
        <dbReference type="Proteomes" id="UP000237105"/>
    </source>
</evidence>
<name>A0A2P5CFE4_PARAD</name>
<accession>A0A2P5CFE4</accession>
<keyword evidence="2" id="KW-1185">Reference proteome</keyword>
<proteinExistence type="predicted"/>
<dbReference type="EMBL" id="JXTB01000137">
    <property type="protein sequence ID" value="PON59738.1"/>
    <property type="molecule type" value="Genomic_DNA"/>
</dbReference>
<organism evidence="1 2">
    <name type="scientific">Parasponia andersonii</name>
    <name type="common">Sponia andersonii</name>
    <dbReference type="NCBI Taxonomy" id="3476"/>
    <lineage>
        <taxon>Eukaryota</taxon>
        <taxon>Viridiplantae</taxon>
        <taxon>Streptophyta</taxon>
        <taxon>Embryophyta</taxon>
        <taxon>Tracheophyta</taxon>
        <taxon>Spermatophyta</taxon>
        <taxon>Magnoliopsida</taxon>
        <taxon>eudicotyledons</taxon>
        <taxon>Gunneridae</taxon>
        <taxon>Pentapetalae</taxon>
        <taxon>rosids</taxon>
        <taxon>fabids</taxon>
        <taxon>Rosales</taxon>
        <taxon>Cannabaceae</taxon>
        <taxon>Parasponia</taxon>
    </lineage>
</organism>
<dbReference type="Proteomes" id="UP000237105">
    <property type="component" value="Unassembled WGS sequence"/>
</dbReference>
<sequence length="68" mass="8068">MAEEDRECNNIRESLLKKEYYYYPNCPGCKVERYKDLQQGFPVLDLLRLWIIVLATDCKIFGLVSYSI</sequence>
<dbReference type="AlphaFoldDB" id="A0A2P5CFE4"/>
<gene>
    <name evidence="1" type="ORF">PanWU01x14_157950</name>
</gene>
<evidence type="ECO:0000313" key="1">
    <source>
        <dbReference type="EMBL" id="PON59738.1"/>
    </source>
</evidence>
<comment type="caution">
    <text evidence="1">The sequence shown here is derived from an EMBL/GenBank/DDBJ whole genome shotgun (WGS) entry which is preliminary data.</text>
</comment>
<dbReference type="OrthoDB" id="1636505at2759"/>
<protein>
    <submittedName>
        <fullName evidence="1">Uncharacterized protein</fullName>
    </submittedName>
</protein>